<accession>A0A0A9DVW9</accession>
<sequence length="27" mass="3011">MTLLFTTIICIPNDFLSGLSLLQKSKL</sequence>
<protein>
    <submittedName>
        <fullName evidence="1">Uncharacterized protein</fullName>
    </submittedName>
</protein>
<evidence type="ECO:0000313" key="1">
    <source>
        <dbReference type="EMBL" id="JAD92684.1"/>
    </source>
</evidence>
<name>A0A0A9DVW9_ARUDO</name>
<reference evidence="1" key="1">
    <citation type="submission" date="2014-09" db="EMBL/GenBank/DDBJ databases">
        <authorList>
            <person name="Magalhaes I.L.F."/>
            <person name="Oliveira U."/>
            <person name="Santos F.R."/>
            <person name="Vidigal T.H.D.A."/>
            <person name="Brescovit A.D."/>
            <person name="Santos A.J."/>
        </authorList>
    </citation>
    <scope>NUCLEOTIDE SEQUENCE</scope>
    <source>
        <tissue evidence="1">Shoot tissue taken approximately 20 cm above the soil surface</tissue>
    </source>
</reference>
<dbReference type="AlphaFoldDB" id="A0A0A9DVW9"/>
<proteinExistence type="predicted"/>
<dbReference type="EMBL" id="GBRH01205211">
    <property type="protein sequence ID" value="JAD92684.1"/>
    <property type="molecule type" value="Transcribed_RNA"/>
</dbReference>
<organism evidence="1">
    <name type="scientific">Arundo donax</name>
    <name type="common">Giant reed</name>
    <name type="synonym">Donax arundinaceus</name>
    <dbReference type="NCBI Taxonomy" id="35708"/>
    <lineage>
        <taxon>Eukaryota</taxon>
        <taxon>Viridiplantae</taxon>
        <taxon>Streptophyta</taxon>
        <taxon>Embryophyta</taxon>
        <taxon>Tracheophyta</taxon>
        <taxon>Spermatophyta</taxon>
        <taxon>Magnoliopsida</taxon>
        <taxon>Liliopsida</taxon>
        <taxon>Poales</taxon>
        <taxon>Poaceae</taxon>
        <taxon>PACMAD clade</taxon>
        <taxon>Arundinoideae</taxon>
        <taxon>Arundineae</taxon>
        <taxon>Arundo</taxon>
    </lineage>
</organism>
<reference evidence="1" key="2">
    <citation type="journal article" date="2015" name="Data Brief">
        <title>Shoot transcriptome of the giant reed, Arundo donax.</title>
        <authorList>
            <person name="Barrero R.A."/>
            <person name="Guerrero F.D."/>
            <person name="Moolhuijzen P."/>
            <person name="Goolsby J.A."/>
            <person name="Tidwell J."/>
            <person name="Bellgard S.E."/>
            <person name="Bellgard M.I."/>
        </authorList>
    </citation>
    <scope>NUCLEOTIDE SEQUENCE</scope>
    <source>
        <tissue evidence="1">Shoot tissue taken approximately 20 cm above the soil surface</tissue>
    </source>
</reference>